<keyword evidence="5 8" id="KW-0564">Palmitate</keyword>
<evidence type="ECO:0000256" key="8">
    <source>
        <dbReference type="RuleBase" id="RU362097"/>
    </source>
</evidence>
<keyword evidence="3 8" id="KW-1134">Transmembrane beta strand</keyword>
<sequence length="473" mass="51180">MRKPAFTVSSLLLAMVLAGCSMAPTYERPEAPVAQSWSGPAAQPGAAASNLDWQSFIVDSELRELVNVALDNNRSLRQTLLDIEQARAQYRIQRADRVPGLNGAANGNRQRLPADLSNSGSSAVSSSYQVGLALPEYELDLFGRVKSLTDAALEQYLSTEEAARSARIALIAEVSQAYLTYDGAQRRLQLTEQTLASREDSLSLISQRRTAGAATALDYQEALGLVEQSRAELESNARQKQQALNALVLLLGTSDAAKRIPQVPQDKPMLIQDIAPGTPSELIERRPDILAAEHVLKARNADIGAARAAFFPRISLTGSFGTSSAEMSGLFDGGSRSWSFVPTLSLPIFDAGRNSANLDLAKVRKDSAVAAYEGTIQTAFREVADALAATDTLRREEAARRALANTTNETLKLAKARYEGGVDSHLRYLDAQRSNFVNESAYIETSTQRQIALVDLFRALGGGWGKDELAAHR</sequence>
<gene>
    <name evidence="9" type="ORF">F1C79_07115</name>
</gene>
<evidence type="ECO:0000256" key="7">
    <source>
        <dbReference type="ARBA" id="ARBA00023288"/>
    </source>
</evidence>
<proteinExistence type="inferred from homology"/>
<dbReference type="AlphaFoldDB" id="A0A9X7R7N6"/>
<keyword evidence="7 8" id="KW-0449">Lipoprotein</keyword>
<dbReference type="GO" id="GO:0009279">
    <property type="term" value="C:cell outer membrane"/>
    <property type="evidence" value="ECO:0007669"/>
    <property type="project" value="UniProtKB-SubCell"/>
</dbReference>
<dbReference type="InterPro" id="IPR003423">
    <property type="entry name" value="OMP_efflux"/>
</dbReference>
<protein>
    <submittedName>
        <fullName evidence="9">Efflux transporter outer membrane subunit</fullName>
    </submittedName>
</protein>
<keyword evidence="10" id="KW-1185">Reference proteome</keyword>
<keyword evidence="4 8" id="KW-0812">Transmembrane</keyword>
<feature type="chain" id="PRO_5041014732" evidence="8">
    <location>
        <begin position="24"/>
        <end position="473"/>
    </location>
</feature>
<accession>A0A9X7R7N6</accession>
<dbReference type="KEGG" id="pden:F1C79_07115"/>
<keyword evidence="6" id="KW-0998">Cell outer membrane</keyword>
<organism evidence="9 10">
    <name type="scientific">Pseudomonas denitrificans</name>
    <dbReference type="NCBI Taxonomy" id="43306"/>
    <lineage>
        <taxon>Bacteria</taxon>
        <taxon>Pseudomonadati</taxon>
        <taxon>Pseudomonadota</taxon>
        <taxon>Gammaproteobacteria</taxon>
        <taxon>Pseudomonadales</taxon>
        <taxon>Pseudomonadaceae</taxon>
        <taxon>Halopseudomonas</taxon>
    </lineage>
</organism>
<keyword evidence="8" id="KW-0732">Signal</keyword>
<evidence type="ECO:0000256" key="3">
    <source>
        <dbReference type="ARBA" id="ARBA00022452"/>
    </source>
</evidence>
<keyword evidence="8" id="KW-0472">Membrane</keyword>
<comment type="similarity">
    <text evidence="2 8">Belongs to the outer membrane factor (OMF) (TC 1.B.17) family.</text>
</comment>
<name>A0A9X7R7N6_PSEDE</name>
<dbReference type="EMBL" id="CP043626">
    <property type="protein sequence ID" value="QEY75938.1"/>
    <property type="molecule type" value="Genomic_DNA"/>
</dbReference>
<dbReference type="OrthoDB" id="9770517at2"/>
<reference evidence="9 10" key="1">
    <citation type="submission" date="2019-09" db="EMBL/GenBank/DDBJ databases">
        <title>Prosopis cineraria nodule microbiome.</title>
        <authorList>
            <person name="Chaluvadi S.R."/>
            <person name="Ali R."/>
            <person name="Wang X."/>
        </authorList>
    </citation>
    <scope>NUCLEOTIDE SEQUENCE [LARGE SCALE GENOMIC DNA]</scope>
    <source>
        <strain evidence="9 10">BG1</strain>
    </source>
</reference>
<evidence type="ECO:0000256" key="6">
    <source>
        <dbReference type="ARBA" id="ARBA00023237"/>
    </source>
</evidence>
<comment type="subcellular location">
    <subcellularLocation>
        <location evidence="1 8">Cell outer membrane</location>
        <topology evidence="1 8">Lipid-anchor</topology>
    </subcellularLocation>
</comment>
<evidence type="ECO:0000256" key="4">
    <source>
        <dbReference type="ARBA" id="ARBA00022692"/>
    </source>
</evidence>
<evidence type="ECO:0000313" key="9">
    <source>
        <dbReference type="EMBL" id="QEY75938.1"/>
    </source>
</evidence>
<dbReference type="GO" id="GO:0015562">
    <property type="term" value="F:efflux transmembrane transporter activity"/>
    <property type="evidence" value="ECO:0007669"/>
    <property type="project" value="InterPro"/>
</dbReference>
<feature type="signal peptide" evidence="8">
    <location>
        <begin position="1"/>
        <end position="23"/>
    </location>
</feature>
<evidence type="ECO:0000313" key="10">
    <source>
        <dbReference type="Proteomes" id="UP000326659"/>
    </source>
</evidence>
<dbReference type="RefSeq" id="WP_151189671.1">
    <property type="nucleotide sequence ID" value="NZ_CP043626.1"/>
</dbReference>
<dbReference type="Gene3D" id="2.20.200.10">
    <property type="entry name" value="Outer membrane efflux proteins (OEP)"/>
    <property type="match status" value="1"/>
</dbReference>
<dbReference type="NCBIfam" id="TIGR01845">
    <property type="entry name" value="outer_NodT"/>
    <property type="match status" value="1"/>
</dbReference>
<dbReference type="PANTHER" id="PTHR30203">
    <property type="entry name" value="OUTER MEMBRANE CATION EFFLUX PROTEIN"/>
    <property type="match status" value="1"/>
</dbReference>
<dbReference type="PROSITE" id="PS51257">
    <property type="entry name" value="PROKAR_LIPOPROTEIN"/>
    <property type="match status" value="1"/>
</dbReference>
<evidence type="ECO:0000256" key="1">
    <source>
        <dbReference type="ARBA" id="ARBA00004459"/>
    </source>
</evidence>
<dbReference type="InterPro" id="IPR010131">
    <property type="entry name" value="MdtP/NodT-like"/>
</dbReference>
<dbReference type="Pfam" id="PF02321">
    <property type="entry name" value="OEP"/>
    <property type="match status" value="2"/>
</dbReference>
<evidence type="ECO:0000256" key="5">
    <source>
        <dbReference type="ARBA" id="ARBA00023139"/>
    </source>
</evidence>
<dbReference type="Proteomes" id="UP000326659">
    <property type="component" value="Chromosome"/>
</dbReference>
<dbReference type="SUPFAM" id="SSF56954">
    <property type="entry name" value="Outer membrane efflux proteins (OEP)"/>
    <property type="match status" value="1"/>
</dbReference>
<dbReference type="PANTHER" id="PTHR30203:SF32">
    <property type="entry name" value="CATION EFFLUX SYSTEM PROTEIN CUSC"/>
    <property type="match status" value="1"/>
</dbReference>
<dbReference type="Gene3D" id="1.20.1600.10">
    <property type="entry name" value="Outer membrane efflux proteins (OEP)"/>
    <property type="match status" value="1"/>
</dbReference>
<evidence type="ECO:0000256" key="2">
    <source>
        <dbReference type="ARBA" id="ARBA00007613"/>
    </source>
</evidence>